<dbReference type="InterPro" id="IPR052518">
    <property type="entry name" value="CHR_Transporter"/>
</dbReference>
<proteinExistence type="inferred from homology"/>
<feature type="transmembrane region" description="Helical" evidence="8">
    <location>
        <begin position="101"/>
        <end position="123"/>
    </location>
</feature>
<gene>
    <name evidence="9" type="ORF">L544_3135</name>
</gene>
<evidence type="ECO:0000256" key="1">
    <source>
        <dbReference type="ARBA" id="ARBA00004651"/>
    </source>
</evidence>
<evidence type="ECO:0000256" key="4">
    <source>
        <dbReference type="ARBA" id="ARBA00022692"/>
    </source>
</evidence>
<feature type="transmembrane region" description="Helical" evidence="8">
    <location>
        <begin position="167"/>
        <end position="198"/>
    </location>
</feature>
<evidence type="ECO:0000256" key="7">
    <source>
        <dbReference type="SAM" id="MobiDB-lite"/>
    </source>
</evidence>
<protein>
    <submittedName>
        <fullName evidence="9">Chromate transport protein</fullName>
    </submittedName>
</protein>
<sequence>MPPLFEQSPPETREPAMTAISPKAETGRPSCTQLFYGFFRLGITAFGGALPLARRMLVEKERWLTGEEFTDLLGLCQFLPGGNVINMSVAVGARFHGPRGAFAALMGLILAPSLIVIMLGSVYQRYESDPHIQHMFAGLAAAAAGLLISMAVKIAKPLRGNGPGIAIALACFAAIAVLRLPLLPTMLVLTPLSIFLTWRWRR</sequence>
<evidence type="ECO:0000256" key="8">
    <source>
        <dbReference type="SAM" id="Phobius"/>
    </source>
</evidence>
<keyword evidence="6 8" id="KW-0472">Membrane</keyword>
<dbReference type="EMBL" id="JHEM01000001">
    <property type="protein sequence ID" value="KCB26596.1"/>
    <property type="molecule type" value="Genomic_DNA"/>
</dbReference>
<comment type="similarity">
    <text evidence="2">Belongs to the chromate ion transporter (CHR) (TC 2.A.51) family.</text>
</comment>
<evidence type="ECO:0000256" key="5">
    <source>
        <dbReference type="ARBA" id="ARBA00022989"/>
    </source>
</evidence>
<feature type="region of interest" description="Disordered" evidence="7">
    <location>
        <begin position="1"/>
        <end position="26"/>
    </location>
</feature>
<comment type="subcellular location">
    <subcellularLocation>
        <location evidence="1">Cell membrane</location>
        <topology evidence="1">Multi-pass membrane protein</topology>
    </subcellularLocation>
</comment>
<dbReference type="PANTHER" id="PTHR43663:SF1">
    <property type="entry name" value="CHROMATE TRANSPORTER"/>
    <property type="match status" value="1"/>
</dbReference>
<dbReference type="Proteomes" id="UP000025748">
    <property type="component" value="Unassembled WGS sequence"/>
</dbReference>
<evidence type="ECO:0000313" key="9">
    <source>
        <dbReference type="EMBL" id="KCB26596.1"/>
    </source>
</evidence>
<keyword evidence="10" id="KW-1185">Reference proteome</keyword>
<evidence type="ECO:0000256" key="2">
    <source>
        <dbReference type="ARBA" id="ARBA00005262"/>
    </source>
</evidence>
<comment type="caution">
    <text evidence="9">The sequence shown here is derived from an EMBL/GenBank/DDBJ whole genome shotgun (WGS) entry which is preliminary data.</text>
</comment>
<dbReference type="PANTHER" id="PTHR43663">
    <property type="entry name" value="CHROMATE TRANSPORT PROTEIN-RELATED"/>
    <property type="match status" value="1"/>
</dbReference>
<keyword evidence="5 8" id="KW-1133">Transmembrane helix</keyword>
<organism evidence="9 10">
    <name type="scientific">Bordetella hinzii OH87 BAL007II</name>
    <dbReference type="NCBI Taxonomy" id="1331262"/>
    <lineage>
        <taxon>Bacteria</taxon>
        <taxon>Pseudomonadati</taxon>
        <taxon>Pseudomonadota</taxon>
        <taxon>Betaproteobacteria</taxon>
        <taxon>Burkholderiales</taxon>
        <taxon>Alcaligenaceae</taxon>
        <taxon>Bordetella</taxon>
    </lineage>
</organism>
<feature type="transmembrane region" description="Helical" evidence="8">
    <location>
        <begin position="135"/>
        <end position="155"/>
    </location>
</feature>
<accession>A0ABR4R6F7</accession>
<keyword evidence="3" id="KW-1003">Cell membrane</keyword>
<dbReference type="Pfam" id="PF02417">
    <property type="entry name" value="Chromate_transp"/>
    <property type="match status" value="1"/>
</dbReference>
<keyword evidence="4 8" id="KW-0812">Transmembrane</keyword>
<name>A0ABR4R6F7_9BORD</name>
<evidence type="ECO:0000256" key="3">
    <source>
        <dbReference type="ARBA" id="ARBA00022475"/>
    </source>
</evidence>
<reference evidence="9 10" key="1">
    <citation type="submission" date="2014-03" db="EMBL/GenBank/DDBJ databases">
        <title>Genome sequence of Bordetella hinzii.</title>
        <authorList>
            <person name="Register K."/>
            <person name="Harvill E."/>
            <person name="Goodfield L.L."/>
            <person name="Ivanov Y.V."/>
            <person name="Meyer J.A."/>
            <person name="Muse S.J."/>
            <person name="Jacobs N."/>
            <person name="Bendor L."/>
            <person name="Smallridge W.E."/>
            <person name="Brinkac L.M."/>
            <person name="Sanka R."/>
            <person name="Kim M."/>
            <person name="Losada L."/>
        </authorList>
    </citation>
    <scope>NUCLEOTIDE SEQUENCE [LARGE SCALE GENOMIC DNA]</scope>
    <source>
        <strain evidence="9 10">OH87 BAL007II</strain>
    </source>
</reference>
<evidence type="ECO:0000313" key="10">
    <source>
        <dbReference type="Proteomes" id="UP000025748"/>
    </source>
</evidence>
<evidence type="ECO:0000256" key="6">
    <source>
        <dbReference type="ARBA" id="ARBA00023136"/>
    </source>
</evidence>
<dbReference type="InterPro" id="IPR003370">
    <property type="entry name" value="Chromate_transpt"/>
</dbReference>